<proteinExistence type="predicted"/>
<protein>
    <submittedName>
        <fullName evidence="1">Protein 5</fullName>
    </submittedName>
</protein>
<organism evidence="1">
    <name type="scientific">Ranunculus virus 1</name>
    <dbReference type="NCBI Taxonomy" id="2977983"/>
    <lineage>
        <taxon>Viruses</taxon>
        <taxon>Riboviria</taxon>
        <taxon>Orthornavirae</taxon>
        <taxon>Negarnaviricota</taxon>
        <taxon>Haploviricotina</taxon>
        <taxon>Monjiviricetes</taxon>
        <taxon>Mononegavirales</taxon>
        <taxon>Rhabdoviridae</taxon>
        <taxon>Betarhabdovirinae</taxon>
        <taxon>Varicosavirus</taxon>
        <taxon>Varicosavirus ranunculi</taxon>
    </lineage>
</organism>
<reference evidence="1" key="1">
    <citation type="journal article" date="2022" name="bioRxiv">
        <title>Unlocking the hidden genetic diversity of varicosaviruses, the neglected plant rhabdoviruses.</title>
        <authorList>
            <person name="Bejerman N."/>
            <person name="Dietzgen R.G."/>
            <person name="Debat H."/>
        </authorList>
    </citation>
    <scope>NUCLEOTIDE SEQUENCE</scope>
</reference>
<sequence>MGLIKLVYEQIEMAMLTLSNIRLLMSRLSHSDDVFTMHQLMMDLKLLEFAFGLSSSPVIGNSAVDLIISYILTTERKINNIISICFRAILLDNSLEDLKKFQNKIISFLVRAQDAFSGSELIKSQLHRDNEWAIKTGRWSRYFSNYQHQLFKSESFYMVSRTPPVIPDWDIENLKVQEIAQLIGKKSDGLHFFDITMFRLNHDDDYPTSAASMALLVDHLYDAFFIDKAPNFQLAIDRAFLRVFPSMNFAKDDVLTMMIKIDKFIKIFLPAIPPSIWSGCWKICDDPTSIFDPSFVVFKAYASKEDWKSFEEDVSRLEVLMKLGSFIQSD</sequence>
<dbReference type="EMBL" id="BK061798">
    <property type="protein sequence ID" value="DAZ90797.1"/>
    <property type="molecule type" value="Viral_cRNA"/>
</dbReference>
<accession>A0A9N7AAT7</accession>
<name>A0A9N7AAT7_9RHAB</name>
<evidence type="ECO:0000313" key="1">
    <source>
        <dbReference type="EMBL" id="DAZ90797.1"/>
    </source>
</evidence>